<comment type="similarity">
    <text evidence="9">Belongs to the G-protein coupled receptor 1 family.</text>
</comment>
<feature type="transmembrane region" description="Helical" evidence="10">
    <location>
        <begin position="106"/>
        <end position="125"/>
    </location>
</feature>
<gene>
    <name evidence="13" type="primary">LOC106812986</name>
</gene>
<evidence type="ECO:0000256" key="8">
    <source>
        <dbReference type="ARBA" id="ARBA00023224"/>
    </source>
</evidence>
<dbReference type="PROSITE" id="PS50262">
    <property type="entry name" value="G_PROTEIN_RECEP_F1_2"/>
    <property type="match status" value="1"/>
</dbReference>
<dbReference type="RefSeq" id="XP_014672510.1">
    <property type="nucleotide sequence ID" value="XM_014817024.1"/>
</dbReference>
<dbReference type="GeneID" id="106812986"/>
<dbReference type="InterPro" id="IPR050569">
    <property type="entry name" value="TAAR"/>
</dbReference>
<feature type="transmembrane region" description="Helical" evidence="10">
    <location>
        <begin position="249"/>
        <end position="268"/>
    </location>
</feature>
<feature type="transmembrane region" description="Helical" evidence="10">
    <location>
        <begin position="28"/>
        <end position="53"/>
    </location>
</feature>
<evidence type="ECO:0000256" key="7">
    <source>
        <dbReference type="ARBA" id="ARBA00023170"/>
    </source>
</evidence>
<keyword evidence="12" id="KW-1185">Reference proteome</keyword>
<dbReference type="PANTHER" id="PTHR24249:SF414">
    <property type="entry name" value="LP14436P"/>
    <property type="match status" value="1"/>
</dbReference>
<dbReference type="Proteomes" id="UP000695022">
    <property type="component" value="Unplaced"/>
</dbReference>
<dbReference type="InterPro" id="IPR017452">
    <property type="entry name" value="GPCR_Rhodpsn_7TM"/>
</dbReference>
<evidence type="ECO:0000313" key="13">
    <source>
        <dbReference type="RefSeq" id="XP_014672510.1"/>
    </source>
</evidence>
<keyword evidence="7 9" id="KW-0675">Receptor</keyword>
<dbReference type="SMART" id="SM01381">
    <property type="entry name" value="7TM_GPCR_Srsx"/>
    <property type="match status" value="1"/>
</dbReference>
<accession>A0ABM1EJY9</accession>
<keyword evidence="4 10" id="KW-1133">Transmembrane helix</keyword>
<sequence>MSTETTIETNVSVTTAVVAAATDSTGPYVYLVFLCILIVSITVSNSLVLIAVNRYHSLQTVTNQYVISLSVADLLVGIGLVCWLIMDMVSWYAQWQPPDYICFFRTGLALVTIVVSMLNVLAIAVDRYVAIIYPFVYNTHMTYRVANTVIAGLWTYAILLFAIPAGLSADRDAGCHFESFVNKYHILAYCIHYIITFVVMLCLYSKIFAVSWHQMREIQRLRISAPAGDGRRDHHDLASLKQTMRTVRVFLMVFGILFTCLTPFYVLYTMLAFTELNVESGPTYMFNLTQTADALLFANSTMNPFIYAWKYREFKVAFKKLLGCYRFDGYSSNSYTFRESTYTNRNGAHEGAA</sequence>
<evidence type="ECO:0000313" key="12">
    <source>
        <dbReference type="Proteomes" id="UP000695022"/>
    </source>
</evidence>
<evidence type="ECO:0000259" key="11">
    <source>
        <dbReference type="PROSITE" id="PS50262"/>
    </source>
</evidence>
<evidence type="ECO:0000256" key="5">
    <source>
        <dbReference type="ARBA" id="ARBA00023040"/>
    </source>
</evidence>
<evidence type="ECO:0000256" key="2">
    <source>
        <dbReference type="ARBA" id="ARBA00022475"/>
    </source>
</evidence>
<feature type="transmembrane region" description="Helical" evidence="10">
    <location>
        <begin position="145"/>
        <end position="166"/>
    </location>
</feature>
<keyword evidence="6 10" id="KW-0472">Membrane</keyword>
<keyword evidence="3 9" id="KW-0812">Transmembrane</keyword>
<dbReference type="PROSITE" id="PS00237">
    <property type="entry name" value="G_PROTEIN_RECEP_F1_1"/>
    <property type="match status" value="1"/>
</dbReference>
<comment type="subcellular location">
    <subcellularLocation>
        <location evidence="1">Cell membrane</location>
        <topology evidence="1">Multi-pass membrane protein</topology>
    </subcellularLocation>
</comment>
<proteinExistence type="inferred from homology"/>
<feature type="transmembrane region" description="Helical" evidence="10">
    <location>
        <begin position="186"/>
        <end position="212"/>
    </location>
</feature>
<evidence type="ECO:0000256" key="6">
    <source>
        <dbReference type="ARBA" id="ARBA00023136"/>
    </source>
</evidence>
<feature type="transmembrane region" description="Helical" evidence="10">
    <location>
        <begin position="65"/>
        <end position="86"/>
    </location>
</feature>
<keyword evidence="5 9" id="KW-0297">G-protein coupled receptor</keyword>
<keyword evidence="2" id="KW-1003">Cell membrane</keyword>
<dbReference type="PRINTS" id="PR00237">
    <property type="entry name" value="GPCRRHODOPSN"/>
</dbReference>
<evidence type="ECO:0000256" key="9">
    <source>
        <dbReference type="RuleBase" id="RU000688"/>
    </source>
</evidence>
<dbReference type="CDD" id="cd00637">
    <property type="entry name" value="7tm_classA_rhodopsin-like"/>
    <property type="match status" value="1"/>
</dbReference>
<name>A0ABM1EJY9_PRICU</name>
<keyword evidence="8 9" id="KW-0807">Transducer</keyword>
<dbReference type="InterPro" id="IPR000276">
    <property type="entry name" value="GPCR_Rhodpsn"/>
</dbReference>
<organism evidence="12 13">
    <name type="scientific">Priapulus caudatus</name>
    <name type="common">Priapulid worm</name>
    <dbReference type="NCBI Taxonomy" id="37621"/>
    <lineage>
        <taxon>Eukaryota</taxon>
        <taxon>Metazoa</taxon>
        <taxon>Ecdysozoa</taxon>
        <taxon>Scalidophora</taxon>
        <taxon>Priapulida</taxon>
        <taxon>Priapulimorpha</taxon>
        <taxon>Priapulimorphida</taxon>
        <taxon>Priapulidae</taxon>
        <taxon>Priapulus</taxon>
    </lineage>
</organism>
<dbReference type="Gene3D" id="1.20.1070.10">
    <property type="entry name" value="Rhodopsin 7-helix transmembrane proteins"/>
    <property type="match status" value="1"/>
</dbReference>
<evidence type="ECO:0000256" key="1">
    <source>
        <dbReference type="ARBA" id="ARBA00004651"/>
    </source>
</evidence>
<evidence type="ECO:0000256" key="3">
    <source>
        <dbReference type="ARBA" id="ARBA00022692"/>
    </source>
</evidence>
<evidence type="ECO:0000256" key="4">
    <source>
        <dbReference type="ARBA" id="ARBA00022989"/>
    </source>
</evidence>
<reference evidence="13" key="1">
    <citation type="submission" date="2025-08" db="UniProtKB">
        <authorList>
            <consortium name="RefSeq"/>
        </authorList>
    </citation>
    <scope>IDENTIFICATION</scope>
</reference>
<feature type="transmembrane region" description="Helical" evidence="10">
    <location>
        <begin position="288"/>
        <end position="309"/>
    </location>
</feature>
<dbReference type="SUPFAM" id="SSF81321">
    <property type="entry name" value="Family A G protein-coupled receptor-like"/>
    <property type="match status" value="1"/>
</dbReference>
<dbReference type="Pfam" id="PF00001">
    <property type="entry name" value="7tm_1"/>
    <property type="match status" value="1"/>
</dbReference>
<dbReference type="PANTHER" id="PTHR24249">
    <property type="entry name" value="HISTAMINE RECEPTOR-RELATED G-PROTEIN COUPLED RECEPTOR"/>
    <property type="match status" value="1"/>
</dbReference>
<protein>
    <submittedName>
        <fullName evidence="13">Octopamine receptor 1-like</fullName>
    </submittedName>
</protein>
<feature type="domain" description="G-protein coupled receptors family 1 profile" evidence="11">
    <location>
        <begin position="44"/>
        <end position="307"/>
    </location>
</feature>
<evidence type="ECO:0000256" key="10">
    <source>
        <dbReference type="SAM" id="Phobius"/>
    </source>
</evidence>